<dbReference type="Proteomes" id="UP000309984">
    <property type="component" value="Unassembled WGS sequence"/>
</dbReference>
<comment type="subunit">
    <text evidence="2">Heterodimer of SbcC and SbcD.</text>
</comment>
<accession>A0A7I7ZPS9</accession>
<comment type="similarity">
    <text evidence="1">Belongs to the SMC family. SbcC subfamily.</text>
</comment>
<protein>
    <recommendedName>
        <fullName evidence="3">Nuclease SbcCD subunit C</fullName>
    </recommendedName>
</protein>
<organism evidence="5 6">
    <name type="scientific">Mycolicibacterium phocaicum</name>
    <dbReference type="NCBI Taxonomy" id="319706"/>
    <lineage>
        <taxon>Bacteria</taxon>
        <taxon>Bacillati</taxon>
        <taxon>Actinomycetota</taxon>
        <taxon>Actinomycetes</taxon>
        <taxon>Mycobacteriales</taxon>
        <taxon>Mycobacteriaceae</taxon>
        <taxon>Mycolicibacterium</taxon>
    </lineage>
</organism>
<evidence type="ECO:0000256" key="1">
    <source>
        <dbReference type="ARBA" id="ARBA00006930"/>
    </source>
</evidence>
<name>A0A7I7ZPS9_9MYCO</name>
<dbReference type="PANTHER" id="PTHR32114:SF2">
    <property type="entry name" value="ABC TRANSPORTER ABCH.3"/>
    <property type="match status" value="1"/>
</dbReference>
<gene>
    <name evidence="5" type="ORF">C1S79_05970</name>
</gene>
<evidence type="ECO:0000313" key="5">
    <source>
        <dbReference type="EMBL" id="TLH72356.1"/>
    </source>
</evidence>
<comment type="caution">
    <text evidence="5">The sequence shown here is derived from an EMBL/GenBank/DDBJ whole genome shotgun (WGS) entry which is preliminary data.</text>
</comment>
<dbReference type="InterPro" id="IPR038729">
    <property type="entry name" value="Rad50/SbcC_AAA"/>
</dbReference>
<dbReference type="Gene3D" id="3.40.50.300">
    <property type="entry name" value="P-loop containing nucleotide triphosphate hydrolases"/>
    <property type="match status" value="2"/>
</dbReference>
<dbReference type="InterPro" id="IPR027417">
    <property type="entry name" value="P-loop_NTPase"/>
</dbReference>
<sequence>MAQESQGNPAGSEESVQDVIVRLLEDDEKLDEAAKEVVLAALADVGDGDRENAETDWSPTFLTSIKVSGFRGIGSTAKLDLHPAPGLTVVSGRNGSGKSSFAEALELALTGTSYRWKEKQALWAESWRNLHKPSPTTVRVGFTREGTGPIDVGVDWTDDAALADCEMWTQVPSQERVPGVDSLGWAHPLDLCRPVLSYEELGQLFDGGPSKLYDALAKLLGLEVLAEVEKKLAANLKDTKSARDAADAARRQALAALADSDDDRSPGLVTLLNKRVRPVDEILAIVTGSGTSEQSVIHALRALTQLEVVSVEDISACATRLRVASAAVEAAGAGVIAAADKRVSVLKAALDFHDEAGDGDCPVCGVGQLDAAWAQSARSAISDDEAALAEYRATTTELKAATTAAAELNSRFRPAQAVPGIDLPAMEAFNTAVAAAGQLPVGDAALADHLESKLVDVVGAAELLRAQAEQQLAEREDAWAPLAAQVAAWIPLEQKACELDGVLRATTAAKKWVTDNGTAFRNMRLKPIAEQARHIWSLLRQESNVELGDITLAGTATKRRVMLGGSVDGKPTQALSVMSQGEQNAVALALFLPRATSGKSPFRFIVLDDPIQAMDPAKIDGFVRVMVEIATTHQVVVFSHDDRLASVIRETGVDARLVEVVRSTESQVKTRTNMNPARRLVDDALAVVRDKDVPDDVQRRVAPSLFRMALEEAAKQAYFARQSRAGRSRVESEDNWQSAKKTRSRLALAVLGDSKADVTEWVEAKSWRKRALNIGNAGMHGAGHVISKEDATDLDRAVDDLLALR</sequence>
<proteinExistence type="inferred from homology"/>
<evidence type="ECO:0000313" key="6">
    <source>
        <dbReference type="Proteomes" id="UP000309984"/>
    </source>
</evidence>
<dbReference type="Pfam" id="PF13476">
    <property type="entry name" value="AAA_23"/>
    <property type="match status" value="1"/>
</dbReference>
<reference evidence="5 6" key="1">
    <citation type="submission" date="2018-01" db="EMBL/GenBank/DDBJ databases">
        <title>Comparative genomics of Mycobacterium mucogenicum and Mycobacterium neoaurum clade members emphasizing tRNA and non-coding RNA.</title>
        <authorList>
            <person name="Behra P.R.K."/>
            <person name="Pettersson B.M.F."/>
            <person name="Das S."/>
            <person name="Dasgupta S."/>
            <person name="Kirsebom L.A."/>
        </authorList>
    </citation>
    <scope>NUCLEOTIDE SEQUENCE [LARGE SCALE GENOMIC DNA]</scope>
    <source>
        <strain evidence="5 6">DSM 45104</strain>
    </source>
</reference>
<dbReference type="GO" id="GO:0006302">
    <property type="term" value="P:double-strand break repair"/>
    <property type="evidence" value="ECO:0007669"/>
    <property type="project" value="InterPro"/>
</dbReference>
<dbReference type="AlphaFoldDB" id="A0A7I7ZPS9"/>
<evidence type="ECO:0000256" key="2">
    <source>
        <dbReference type="ARBA" id="ARBA00011322"/>
    </source>
</evidence>
<dbReference type="PANTHER" id="PTHR32114">
    <property type="entry name" value="ABC TRANSPORTER ABCH.3"/>
    <property type="match status" value="1"/>
</dbReference>
<dbReference type="EMBL" id="POTM01000019">
    <property type="protein sequence ID" value="TLH72356.1"/>
    <property type="molecule type" value="Genomic_DNA"/>
</dbReference>
<feature type="domain" description="Rad50/SbcC-type AAA" evidence="4">
    <location>
        <begin position="64"/>
        <end position="121"/>
    </location>
</feature>
<keyword evidence="6" id="KW-1185">Reference proteome</keyword>
<dbReference type="GO" id="GO:0016887">
    <property type="term" value="F:ATP hydrolysis activity"/>
    <property type="evidence" value="ECO:0007669"/>
    <property type="project" value="InterPro"/>
</dbReference>
<evidence type="ECO:0000259" key="4">
    <source>
        <dbReference type="Pfam" id="PF13476"/>
    </source>
</evidence>
<evidence type="ECO:0000256" key="3">
    <source>
        <dbReference type="ARBA" id="ARBA00013368"/>
    </source>
</evidence>
<dbReference type="RefSeq" id="WP_138248277.1">
    <property type="nucleotide sequence ID" value="NZ_AP022616.1"/>
</dbReference>
<dbReference type="SUPFAM" id="SSF52540">
    <property type="entry name" value="P-loop containing nucleoside triphosphate hydrolases"/>
    <property type="match status" value="1"/>
</dbReference>